<sequence>AVNSDKSATRSGLVGRNLTVLDLKTSCRALSASVRWTKTICRRSRAAQPIRKCHGSHPHYAVSRDKKSASVRQADGPTNFNPI</sequence>
<evidence type="ECO:0000313" key="2">
    <source>
        <dbReference type="EMBL" id="CAH3179010.1"/>
    </source>
</evidence>
<protein>
    <submittedName>
        <fullName evidence="2">Uncharacterized protein</fullName>
    </submittedName>
</protein>
<accession>A0ABN8RMI9</accession>
<comment type="caution">
    <text evidence="2">The sequence shown here is derived from an EMBL/GenBank/DDBJ whole genome shotgun (WGS) entry which is preliminary data.</text>
</comment>
<dbReference type="Proteomes" id="UP001159405">
    <property type="component" value="Unassembled WGS sequence"/>
</dbReference>
<evidence type="ECO:0000256" key="1">
    <source>
        <dbReference type="SAM" id="MobiDB-lite"/>
    </source>
</evidence>
<name>A0ABN8RMI9_9CNID</name>
<feature type="region of interest" description="Disordered" evidence="1">
    <location>
        <begin position="52"/>
        <end position="83"/>
    </location>
</feature>
<dbReference type="EMBL" id="CALNXK010000248">
    <property type="protein sequence ID" value="CAH3179010.1"/>
    <property type="molecule type" value="Genomic_DNA"/>
</dbReference>
<reference evidence="2 3" key="1">
    <citation type="submission" date="2022-05" db="EMBL/GenBank/DDBJ databases">
        <authorList>
            <consortium name="Genoscope - CEA"/>
            <person name="William W."/>
        </authorList>
    </citation>
    <scope>NUCLEOTIDE SEQUENCE [LARGE SCALE GENOMIC DNA]</scope>
</reference>
<organism evidence="2 3">
    <name type="scientific">Porites lobata</name>
    <dbReference type="NCBI Taxonomy" id="104759"/>
    <lineage>
        <taxon>Eukaryota</taxon>
        <taxon>Metazoa</taxon>
        <taxon>Cnidaria</taxon>
        <taxon>Anthozoa</taxon>
        <taxon>Hexacorallia</taxon>
        <taxon>Scleractinia</taxon>
        <taxon>Fungiina</taxon>
        <taxon>Poritidae</taxon>
        <taxon>Porites</taxon>
    </lineage>
</organism>
<gene>
    <name evidence="2" type="ORF">PLOB_00021187</name>
</gene>
<feature type="non-terminal residue" evidence="2">
    <location>
        <position position="1"/>
    </location>
</feature>
<evidence type="ECO:0000313" key="3">
    <source>
        <dbReference type="Proteomes" id="UP001159405"/>
    </source>
</evidence>
<keyword evidence="3" id="KW-1185">Reference proteome</keyword>
<proteinExistence type="predicted"/>